<accession>A0ACB7FXG6</accession>
<dbReference type="Proteomes" id="UP000742417">
    <property type="component" value="Unassembled WGS sequence"/>
</dbReference>
<evidence type="ECO:0000313" key="1">
    <source>
        <dbReference type="EMBL" id="KAG8204671.1"/>
    </source>
</evidence>
<reference evidence="1" key="1">
    <citation type="submission" date="2020-12" db="EMBL/GenBank/DDBJ databases">
        <title>Draft Genome of Candida africana.</title>
        <authorList>
            <person name="Ayanbimpe G.M."/>
            <person name="Enweani I.B."/>
            <person name="Aguiyi J.C."/>
            <person name="Nnadi U.P."/>
            <person name="Izam Y."/>
            <person name="Ubani A."/>
            <person name="Ngene A.C."/>
        </authorList>
    </citation>
    <scope>NUCLEOTIDE SEQUENCE</scope>
    <source>
        <strain evidence="1">CEC4854</strain>
    </source>
</reference>
<feature type="non-terminal residue" evidence="1">
    <location>
        <position position="1"/>
    </location>
</feature>
<comment type="caution">
    <text evidence="1">The sequence shown here is derived from an EMBL/GenBank/DDBJ whole genome shotgun (WGS) entry which is preliminary data.</text>
</comment>
<name>A0ACB7FXG6_9ASCO</name>
<organism evidence="1 2">
    <name type="scientific">Candida africana</name>
    <dbReference type="NCBI Taxonomy" id="241526"/>
    <lineage>
        <taxon>Eukaryota</taxon>
        <taxon>Fungi</taxon>
        <taxon>Dikarya</taxon>
        <taxon>Ascomycota</taxon>
        <taxon>Saccharomycotina</taxon>
        <taxon>Pichiomycetes</taxon>
        <taxon>Debaryomycetaceae</taxon>
        <taxon>Candida/Lodderomyces clade</taxon>
        <taxon>Candida</taxon>
    </lineage>
</organism>
<gene>
    <name evidence="1" type="ORF">GWM34_00475</name>
</gene>
<evidence type="ECO:0000313" key="2">
    <source>
        <dbReference type="Proteomes" id="UP000742417"/>
    </source>
</evidence>
<sequence>MSSEINKLSNLVSNHLKIVDKRITGNEQFHWNRLKRTPQILKQKIKFAGGSYTVDQTFNELDEELLVIDASIKKLIKYTKVFGESMNQVLSNSVCSAGSFQNLIDPYTNLKSDSQILEDAYATWSKITKYKHKVKDVFVENEIDHLVSSVEKKLLEITKIYKAVFKKIELRKTALLDYDKVYNDHESLLLKQEQSELTLKQNNQLYSLERKLDDTKIRYTRINSLLVRELPLLIRLTQEVMGYVQAHIYYVHLTFCYQVAERIKETEFIENDVNKIVTDFMLMNDPVIQEIETYILTSHQAESNNDDNKTKESYCYALHDFAGQEELDLQFSKGDKIKILVGNGTWWEGQLNGKIGQFPSNYVQLI</sequence>
<keyword evidence="2" id="KW-1185">Reference proteome</keyword>
<dbReference type="EMBL" id="JAENJO010000001">
    <property type="protein sequence ID" value="KAG8204671.1"/>
    <property type="molecule type" value="Genomic_DNA"/>
</dbReference>
<protein>
    <submittedName>
        <fullName evidence="1">Uncharacterized protein</fullName>
    </submittedName>
</protein>
<proteinExistence type="predicted"/>